<feature type="domain" description="SnoaL-like" evidence="1">
    <location>
        <begin position="10"/>
        <end position="109"/>
    </location>
</feature>
<evidence type="ECO:0000313" key="2">
    <source>
        <dbReference type="EMBL" id="GAA0347130.1"/>
    </source>
</evidence>
<accession>A0ABN0WUV3</accession>
<comment type="caution">
    <text evidence="2">The sequence shown here is derived from an EMBL/GenBank/DDBJ whole genome shotgun (WGS) entry which is preliminary data.</text>
</comment>
<dbReference type="EMBL" id="BAAABM010000037">
    <property type="protein sequence ID" value="GAA0347130.1"/>
    <property type="molecule type" value="Genomic_DNA"/>
</dbReference>
<name>A0ABN0WUV3_9ACTN</name>
<protein>
    <submittedName>
        <fullName evidence="2">Nuclear transport factor 2 family protein</fullName>
    </submittedName>
</protein>
<dbReference type="InterPro" id="IPR037401">
    <property type="entry name" value="SnoaL-like"/>
</dbReference>
<dbReference type="Pfam" id="PF12680">
    <property type="entry name" value="SnoaL_2"/>
    <property type="match status" value="1"/>
</dbReference>
<evidence type="ECO:0000259" key="1">
    <source>
        <dbReference type="Pfam" id="PF12680"/>
    </source>
</evidence>
<dbReference type="InterPro" id="IPR032710">
    <property type="entry name" value="NTF2-like_dom_sf"/>
</dbReference>
<organism evidence="2 3">
    <name type="scientific">Actinoallomurus spadix</name>
    <dbReference type="NCBI Taxonomy" id="79912"/>
    <lineage>
        <taxon>Bacteria</taxon>
        <taxon>Bacillati</taxon>
        <taxon>Actinomycetota</taxon>
        <taxon>Actinomycetes</taxon>
        <taxon>Streptosporangiales</taxon>
        <taxon>Thermomonosporaceae</taxon>
        <taxon>Actinoallomurus</taxon>
    </lineage>
</organism>
<proteinExistence type="predicted"/>
<dbReference type="Gene3D" id="3.10.450.50">
    <property type="match status" value="1"/>
</dbReference>
<sequence length="122" mass="13076">MSDVNELAGRYIDTWNEKDPAARRAAVEALWTADGTYVDPLADVAGHDGIDAVIGAVQAQFPDFVFRLGSAVDAHHDLARFTWELGPEGGEAIVVGFDVMVLAEDGRIRNVHGFLDKVPAGA</sequence>
<gene>
    <name evidence="2" type="ORF">GCM10010151_40980</name>
</gene>
<dbReference type="RefSeq" id="WP_252801125.1">
    <property type="nucleotide sequence ID" value="NZ_BAAABM010000037.1"/>
</dbReference>
<reference evidence="2 3" key="1">
    <citation type="journal article" date="2019" name="Int. J. Syst. Evol. Microbiol.">
        <title>The Global Catalogue of Microorganisms (GCM) 10K type strain sequencing project: providing services to taxonomists for standard genome sequencing and annotation.</title>
        <authorList>
            <consortium name="The Broad Institute Genomics Platform"/>
            <consortium name="The Broad Institute Genome Sequencing Center for Infectious Disease"/>
            <person name="Wu L."/>
            <person name="Ma J."/>
        </authorList>
    </citation>
    <scope>NUCLEOTIDE SEQUENCE [LARGE SCALE GENOMIC DNA]</scope>
    <source>
        <strain evidence="2 3">JCM 3146</strain>
    </source>
</reference>
<evidence type="ECO:0000313" key="3">
    <source>
        <dbReference type="Proteomes" id="UP001501822"/>
    </source>
</evidence>
<dbReference type="Proteomes" id="UP001501822">
    <property type="component" value="Unassembled WGS sequence"/>
</dbReference>
<dbReference type="SUPFAM" id="SSF54427">
    <property type="entry name" value="NTF2-like"/>
    <property type="match status" value="1"/>
</dbReference>
<keyword evidence="3" id="KW-1185">Reference proteome</keyword>